<dbReference type="RefSeq" id="WP_284327619.1">
    <property type="nucleotide sequence ID" value="NZ_BSUN01000001.1"/>
</dbReference>
<protein>
    <submittedName>
        <fullName evidence="5">Glycerate kinase</fullName>
    </submittedName>
</protein>
<evidence type="ECO:0000256" key="1">
    <source>
        <dbReference type="ARBA" id="ARBA00006284"/>
    </source>
</evidence>
<proteinExistence type="inferred from homology"/>
<dbReference type="PIRSF" id="PIRSF006078">
    <property type="entry name" value="GlxK"/>
    <property type="match status" value="1"/>
</dbReference>
<reference evidence="6" key="1">
    <citation type="journal article" date="2019" name="Int. J. Syst. Evol. Microbiol.">
        <title>The Global Catalogue of Microorganisms (GCM) 10K type strain sequencing project: providing services to taxonomists for standard genome sequencing and annotation.</title>
        <authorList>
            <consortium name="The Broad Institute Genomics Platform"/>
            <consortium name="The Broad Institute Genome Sequencing Center for Infectious Disease"/>
            <person name="Wu L."/>
            <person name="Ma J."/>
        </authorList>
    </citation>
    <scope>NUCLEOTIDE SEQUENCE [LARGE SCALE GENOMIC DNA]</scope>
    <source>
        <strain evidence="6">NBRC 112299</strain>
    </source>
</reference>
<sequence>MRIVLAPDSFKGTAEAGTVAHAIASGWADVRPSDEAVILPMADGGEGTLEALAQAPGAVRTPVAVTGPDGRKVEAEWLALPGDRGTVGVVELASTSGITLVERLAPLDAHTVGFGQAIAAALDAGVDSLLVAIGSSCSTDGGTGALAALGARFLGADGAVIARGGRGLGDLARADFAGLRPLPPGGASVLSDVTSPLLGDGGAAAVFGPQKGASPQQVRVLDAGLARLAQACRDAGRPVEPGLPGAGAAGGTGYGLAVWGATLGSGSAAVAHAIGLETALAGADLVITGEGAYDGQSDVGKVVSEVRRRAATVGIPVALVAGRIDADTGDLAAAVSLTDLAGGAEAAMCETLRWARAAGQRLAATFAP</sequence>
<keyword evidence="6" id="KW-1185">Reference proteome</keyword>
<comment type="similarity">
    <text evidence="1 4">Belongs to the glycerate kinase type-1 family.</text>
</comment>
<evidence type="ECO:0000256" key="4">
    <source>
        <dbReference type="PIRNR" id="PIRNR006078"/>
    </source>
</evidence>
<gene>
    <name evidence="5" type="ORF">GCM10025876_10020</name>
</gene>
<organism evidence="5 6">
    <name type="scientific">Demequina litorisediminis</name>
    <dbReference type="NCBI Taxonomy" id="1849022"/>
    <lineage>
        <taxon>Bacteria</taxon>
        <taxon>Bacillati</taxon>
        <taxon>Actinomycetota</taxon>
        <taxon>Actinomycetes</taxon>
        <taxon>Micrococcales</taxon>
        <taxon>Demequinaceae</taxon>
        <taxon>Demequina</taxon>
    </lineage>
</organism>
<dbReference type="SUPFAM" id="SSF110738">
    <property type="entry name" value="Glycerate kinase I"/>
    <property type="match status" value="1"/>
</dbReference>
<name>A0ABQ6ICI3_9MICO</name>
<evidence type="ECO:0000256" key="3">
    <source>
        <dbReference type="ARBA" id="ARBA00022777"/>
    </source>
</evidence>
<dbReference type="InterPro" id="IPR018193">
    <property type="entry name" value="Glyc_kinase_flavodox-like_fold"/>
</dbReference>
<dbReference type="PANTHER" id="PTHR21599:SF0">
    <property type="entry name" value="GLYCERATE KINASE"/>
    <property type="match status" value="1"/>
</dbReference>
<dbReference type="Proteomes" id="UP001157125">
    <property type="component" value="Unassembled WGS sequence"/>
</dbReference>
<dbReference type="NCBIfam" id="TIGR00045">
    <property type="entry name" value="glycerate kinase"/>
    <property type="match status" value="1"/>
</dbReference>
<dbReference type="Gene3D" id="3.40.50.10350">
    <property type="entry name" value="Glycerate kinase, domain 1"/>
    <property type="match status" value="1"/>
</dbReference>
<dbReference type="EMBL" id="BSUN01000001">
    <property type="protein sequence ID" value="GMA34798.1"/>
    <property type="molecule type" value="Genomic_DNA"/>
</dbReference>
<dbReference type="Gene3D" id="3.90.1510.10">
    <property type="entry name" value="Glycerate kinase, domain 2"/>
    <property type="match status" value="1"/>
</dbReference>
<comment type="caution">
    <text evidence="5">The sequence shown here is derived from an EMBL/GenBank/DDBJ whole genome shotgun (WGS) entry which is preliminary data.</text>
</comment>
<evidence type="ECO:0000313" key="6">
    <source>
        <dbReference type="Proteomes" id="UP001157125"/>
    </source>
</evidence>
<evidence type="ECO:0000313" key="5">
    <source>
        <dbReference type="EMBL" id="GMA34798.1"/>
    </source>
</evidence>
<accession>A0ABQ6ICI3</accession>
<dbReference type="InterPro" id="IPR018197">
    <property type="entry name" value="Glycerate_kinase_RE-like"/>
</dbReference>
<dbReference type="PANTHER" id="PTHR21599">
    <property type="entry name" value="GLYCERATE KINASE"/>
    <property type="match status" value="1"/>
</dbReference>
<dbReference type="InterPro" id="IPR004381">
    <property type="entry name" value="Glycerate_kinase"/>
</dbReference>
<dbReference type="Pfam" id="PF02595">
    <property type="entry name" value="Gly_kinase"/>
    <property type="match status" value="1"/>
</dbReference>
<keyword evidence="3 4" id="KW-0418">Kinase</keyword>
<dbReference type="InterPro" id="IPR036129">
    <property type="entry name" value="Glycerate_kinase_sf"/>
</dbReference>
<keyword evidence="2 4" id="KW-0808">Transferase</keyword>
<dbReference type="GO" id="GO:0016301">
    <property type="term" value="F:kinase activity"/>
    <property type="evidence" value="ECO:0007669"/>
    <property type="project" value="UniProtKB-KW"/>
</dbReference>
<evidence type="ECO:0000256" key="2">
    <source>
        <dbReference type="ARBA" id="ARBA00022679"/>
    </source>
</evidence>